<evidence type="ECO:0000259" key="16">
    <source>
        <dbReference type="Pfam" id="PF17900"/>
    </source>
</evidence>
<proteinExistence type="inferred from homology"/>
<feature type="domain" description="Peptidase M1 alanyl aminopeptidase Ig-like fold" evidence="14">
    <location>
        <begin position="461"/>
        <end position="552"/>
    </location>
</feature>
<evidence type="ECO:0000259" key="14">
    <source>
        <dbReference type="Pfam" id="PF11940"/>
    </source>
</evidence>
<evidence type="ECO:0000256" key="8">
    <source>
        <dbReference type="ARBA" id="ARBA00022723"/>
    </source>
</evidence>
<comment type="similarity">
    <text evidence="3">Belongs to the peptidase M1 family.</text>
</comment>
<evidence type="ECO:0000256" key="5">
    <source>
        <dbReference type="ARBA" id="ARBA00015611"/>
    </source>
</evidence>
<dbReference type="InterPro" id="IPR024601">
    <property type="entry name" value="Peptidase_M1_pepN_C"/>
</dbReference>
<dbReference type="InterPro" id="IPR045357">
    <property type="entry name" value="Aminopeptidase_N-like_N"/>
</dbReference>
<dbReference type="Gene3D" id="2.60.40.1730">
    <property type="entry name" value="tricorn interacting facor f3 domain"/>
    <property type="match status" value="1"/>
</dbReference>
<reference evidence="18" key="1">
    <citation type="submission" date="2024-06" db="EMBL/GenBank/DDBJ databases">
        <title>Radixoralia hellwigii gen. nov., sp nov., isolated from a root canal in the human oral cavity.</title>
        <authorList>
            <person name="Bartsch S."/>
            <person name="Wittmer A."/>
            <person name="Schulz A.-K."/>
            <person name="Neumann-Schaal M."/>
            <person name="Wolf J."/>
            <person name="Gronow S."/>
            <person name="Tennert C."/>
            <person name="Haecker G."/>
            <person name="Cieplik F."/>
            <person name="Al-Ahmad A."/>
        </authorList>
    </citation>
    <scope>NUCLEOTIDE SEQUENCE [LARGE SCALE GENOMIC DNA]</scope>
    <source>
        <strain evidence="18">Wk13</strain>
    </source>
</reference>
<dbReference type="InterPro" id="IPR042097">
    <property type="entry name" value="Aminopeptidase_N-like_N_sf"/>
</dbReference>
<dbReference type="PRINTS" id="PR00756">
    <property type="entry name" value="ALADIPTASE"/>
</dbReference>
<dbReference type="NCBIfam" id="TIGR02414">
    <property type="entry name" value="pepN_proteo"/>
    <property type="match status" value="1"/>
</dbReference>
<evidence type="ECO:0000256" key="4">
    <source>
        <dbReference type="ARBA" id="ARBA00012564"/>
    </source>
</evidence>
<comment type="caution">
    <text evidence="17">The sequence shown here is derived from an EMBL/GenBank/DDBJ whole genome shotgun (WGS) entry which is preliminary data.</text>
</comment>
<keyword evidence="6 17" id="KW-0031">Aminopeptidase</keyword>
<dbReference type="InterPro" id="IPR037144">
    <property type="entry name" value="Peptidase_M1_pepN_C_sf"/>
</dbReference>
<dbReference type="Pfam" id="PF17900">
    <property type="entry name" value="Peptidase_M1_N"/>
    <property type="match status" value="1"/>
</dbReference>
<dbReference type="Gene3D" id="2.60.40.1840">
    <property type="match status" value="1"/>
</dbReference>
<dbReference type="Gene3D" id="1.10.390.10">
    <property type="entry name" value="Neutral Protease Domain 2"/>
    <property type="match status" value="1"/>
</dbReference>
<keyword evidence="8" id="KW-0479">Metal-binding</keyword>
<protein>
    <recommendedName>
        <fullName evidence="5 12">Aminopeptidase N</fullName>
        <ecNumber evidence="4 12">3.4.11.2</ecNumber>
    </recommendedName>
</protein>
<comment type="cofactor">
    <cofactor evidence="2">
        <name>Zn(2+)</name>
        <dbReference type="ChEBI" id="CHEBI:29105"/>
    </cofactor>
</comment>
<evidence type="ECO:0000313" key="18">
    <source>
        <dbReference type="Proteomes" id="UP001574673"/>
    </source>
</evidence>
<keyword evidence="18" id="KW-1185">Reference proteome</keyword>
<evidence type="ECO:0000256" key="11">
    <source>
        <dbReference type="ARBA" id="ARBA00023049"/>
    </source>
</evidence>
<evidence type="ECO:0000259" key="13">
    <source>
        <dbReference type="Pfam" id="PF01433"/>
    </source>
</evidence>
<evidence type="ECO:0000256" key="7">
    <source>
        <dbReference type="ARBA" id="ARBA00022670"/>
    </source>
</evidence>
<dbReference type="EMBL" id="JBEUWX010000002">
    <property type="protein sequence ID" value="MFA9949563.1"/>
    <property type="molecule type" value="Genomic_DNA"/>
</dbReference>
<evidence type="ECO:0000256" key="3">
    <source>
        <dbReference type="ARBA" id="ARBA00010136"/>
    </source>
</evidence>
<dbReference type="Pfam" id="PF01433">
    <property type="entry name" value="Peptidase_M1"/>
    <property type="match status" value="1"/>
</dbReference>
<feature type="domain" description="Aminopeptidase N-like N-terminal" evidence="16">
    <location>
        <begin position="107"/>
        <end position="195"/>
    </location>
</feature>
<feature type="domain" description="Peptidase M1 membrane alanine aminopeptidase" evidence="13">
    <location>
        <begin position="235"/>
        <end position="455"/>
    </location>
</feature>
<dbReference type="InterPro" id="IPR027268">
    <property type="entry name" value="Peptidase_M4/M1_CTD_sf"/>
</dbReference>
<name>A0ABV4UE98_9RHOO</name>
<keyword evidence="7" id="KW-0645">Protease</keyword>
<dbReference type="SUPFAM" id="SSF55486">
    <property type="entry name" value="Metalloproteases ('zincins'), catalytic domain"/>
    <property type="match status" value="1"/>
</dbReference>
<dbReference type="GO" id="GO:0016285">
    <property type="term" value="F:alanyl aminopeptidase activity"/>
    <property type="evidence" value="ECO:0007669"/>
    <property type="project" value="UniProtKB-EC"/>
</dbReference>
<feature type="domain" description="Peptidase M1 alanyl aminopeptidase C-terminal" evidence="15">
    <location>
        <begin position="556"/>
        <end position="903"/>
    </location>
</feature>
<keyword evidence="10" id="KW-0862">Zinc</keyword>
<dbReference type="InterPro" id="IPR012779">
    <property type="entry name" value="Peptidase_M1_pepN"/>
</dbReference>
<evidence type="ECO:0000256" key="6">
    <source>
        <dbReference type="ARBA" id="ARBA00022438"/>
    </source>
</evidence>
<accession>A0ABV4UE98</accession>
<dbReference type="Proteomes" id="UP001574673">
    <property type="component" value="Unassembled WGS sequence"/>
</dbReference>
<organism evidence="17 18">
    <name type="scientific">Dentiradicibacter hellwigii</name>
    <dbReference type="NCBI Taxonomy" id="3149053"/>
    <lineage>
        <taxon>Bacteria</taxon>
        <taxon>Pseudomonadati</taxon>
        <taxon>Pseudomonadota</taxon>
        <taxon>Betaproteobacteria</taxon>
        <taxon>Rhodocyclales</taxon>
        <taxon>Rhodocyclaceae</taxon>
        <taxon>Dentiradicibacter</taxon>
    </lineage>
</organism>
<dbReference type="PANTHER" id="PTHR46322">
    <property type="entry name" value="PUROMYCIN-SENSITIVE AMINOPEPTIDASE"/>
    <property type="match status" value="1"/>
</dbReference>
<dbReference type="Gene3D" id="3.30.2010.30">
    <property type="match status" value="1"/>
</dbReference>
<dbReference type="Gene3D" id="1.25.50.10">
    <property type="entry name" value="Peptidase M1, alanyl aminopeptidase, C-terminal domain"/>
    <property type="match status" value="1"/>
</dbReference>
<evidence type="ECO:0000259" key="15">
    <source>
        <dbReference type="Pfam" id="PF17432"/>
    </source>
</evidence>
<evidence type="ECO:0000256" key="10">
    <source>
        <dbReference type="ARBA" id="ARBA00022833"/>
    </source>
</evidence>
<gene>
    <name evidence="17" type="primary">pepN</name>
    <name evidence="17" type="ORF">ABCS64_04345</name>
</gene>
<dbReference type="EC" id="3.4.11.2" evidence="4 12"/>
<sequence length="909" mass="100798">MHDTDDTISSPVRLADYAPPPWLVDEVRLDVDIRADGTCITATLACRRNPEAKAGQPLRLDGEALETLSVRCDGRALAPDEYELTAQSLTLSGDLPERFSLETRVRIQPDANTALSGFYRSRDGYFTQCEAQGFRRITWFPDRPDVMARYTVTLHADKARFPVLLANGNPVAAGDEPDGRHYAVWQDPFRKPCYLFAMVAGRLDVLRDAFTTASGRTVHLAIYVEPGELDQCGHAMAALKKAMRWDEQRFGLECDLDHYMIVAVSDFNMGAMENKGLNIFNTKYVLARPDLATDTDFENIDRVVAHEYFHNWTGNRVTCRDWFQLSLKEGLTVFRDQEFGADAHDRATARIKDVRTLRAVQFPEDAGPMAHPVRPSSYVEINNFYTATVYEKGAEVVRMIQTLIGRAAFRAGLEEYFRRHDGQAVTCEDFVAAMAAQTPDAAGENPGLNLQRFMRWYAEPGTPRVAVSGAYDAAARRYTLNFTQSNIRASDAAPYPIPIRVALYDPSGGELPGSARTLLLNENRQSFVFENIDAPPIPSLLRDFSAPVILDKEDLDTDLIYLMAHDSDPFNRWEAGQRLASRLILAATAQIAAGRPPVWPAAYAEAVRRLLNGHAAFGAGFVAEALSLPSEATLAESLPTVDPEALYQARRSLSTYLADALSEDFSAVYAALSAGENRASCPPDMQGAGERALRNQCLSYLAERSEAAGEAGLHLALTQYRQADNMTDRFAALATLAQEMGEMAEVSGKQKTHEADECCPESLAGQALADFYARYRDEALVVDKWLAVQATSCAVTAERIRELSAHPAFDFRNPNKVYALLRTFGANHRHFHAADGSGYRLISEWVTKLDPLNPQVASRLARSFDRWRRFDAGRQAHARAALEAVRQTPNLSRDVAEVVDNLLASGETR</sequence>
<dbReference type="InterPro" id="IPR001930">
    <property type="entry name" value="Peptidase_M1"/>
</dbReference>
<keyword evidence="9 17" id="KW-0378">Hydrolase</keyword>
<comment type="catalytic activity">
    <reaction evidence="1">
        <text>Release of an N-terminal amino acid, Xaa-|-Yaa- from a peptide, amide or arylamide. Xaa is preferably Ala, but may be most amino acids including Pro (slow action). When a terminal hydrophobic residue is followed by a prolyl residue, the two may be released as an intact Xaa-Pro dipeptide.</text>
        <dbReference type="EC" id="3.4.11.2"/>
    </reaction>
</comment>
<dbReference type="InterPro" id="IPR014782">
    <property type="entry name" value="Peptidase_M1_dom"/>
</dbReference>
<dbReference type="PANTHER" id="PTHR46322:SF1">
    <property type="entry name" value="PUROMYCIN-SENSITIVE AMINOPEPTIDASE"/>
    <property type="match status" value="1"/>
</dbReference>
<dbReference type="Pfam" id="PF11940">
    <property type="entry name" value="DUF3458"/>
    <property type="match status" value="1"/>
</dbReference>
<evidence type="ECO:0000256" key="2">
    <source>
        <dbReference type="ARBA" id="ARBA00001947"/>
    </source>
</evidence>
<dbReference type="RefSeq" id="WP_418890679.1">
    <property type="nucleotide sequence ID" value="NZ_JBEUWX010000002.1"/>
</dbReference>
<dbReference type="CDD" id="cd09600">
    <property type="entry name" value="M1_APN"/>
    <property type="match status" value="1"/>
</dbReference>
<evidence type="ECO:0000256" key="1">
    <source>
        <dbReference type="ARBA" id="ARBA00000098"/>
    </source>
</evidence>
<evidence type="ECO:0000313" key="17">
    <source>
        <dbReference type="EMBL" id="MFA9949563.1"/>
    </source>
</evidence>
<dbReference type="InterPro" id="IPR035414">
    <property type="entry name" value="Peptidase_M1_pepN_Ig-like"/>
</dbReference>
<dbReference type="Pfam" id="PF17432">
    <property type="entry name" value="DUF3458_C"/>
    <property type="match status" value="1"/>
</dbReference>
<evidence type="ECO:0000256" key="9">
    <source>
        <dbReference type="ARBA" id="ARBA00022801"/>
    </source>
</evidence>
<dbReference type="SUPFAM" id="SSF63737">
    <property type="entry name" value="Leukotriene A4 hydrolase N-terminal domain"/>
    <property type="match status" value="1"/>
</dbReference>
<keyword evidence="11" id="KW-0482">Metalloprotease</keyword>
<evidence type="ECO:0000256" key="12">
    <source>
        <dbReference type="NCBIfam" id="TIGR02414"/>
    </source>
</evidence>
<dbReference type="InterPro" id="IPR038438">
    <property type="entry name" value="PepN_Ig-like_sf"/>
</dbReference>